<keyword evidence="2" id="KW-0645">Protease</keyword>
<dbReference type="Pfam" id="PF00082">
    <property type="entry name" value="Peptidase_S8"/>
    <property type="match status" value="1"/>
</dbReference>
<dbReference type="Gene3D" id="3.40.50.200">
    <property type="entry name" value="Peptidase S8/S53 domain"/>
    <property type="match status" value="2"/>
</dbReference>
<dbReference type="InterPro" id="IPR036852">
    <property type="entry name" value="Peptidase_S8/S53_dom_sf"/>
</dbReference>
<evidence type="ECO:0000256" key="1">
    <source>
        <dbReference type="ARBA" id="ARBA00011073"/>
    </source>
</evidence>
<evidence type="ECO:0000256" key="5">
    <source>
        <dbReference type="PROSITE-ProRule" id="PRU01240"/>
    </source>
</evidence>
<dbReference type="PROSITE" id="PS00138">
    <property type="entry name" value="SUBTILASE_SER"/>
    <property type="match status" value="1"/>
</dbReference>
<dbReference type="STRING" id="1603886.GCA_001895165_02174"/>
<proteinExistence type="inferred from homology"/>
<feature type="transmembrane region" description="Helical" evidence="7">
    <location>
        <begin position="897"/>
        <end position="919"/>
    </location>
</feature>
<feature type="region of interest" description="Disordered" evidence="6">
    <location>
        <begin position="839"/>
        <end position="890"/>
    </location>
</feature>
<evidence type="ECO:0000256" key="4">
    <source>
        <dbReference type="ARBA" id="ARBA00022825"/>
    </source>
</evidence>
<dbReference type="PROSITE" id="PS51892">
    <property type="entry name" value="SUBTILASE"/>
    <property type="match status" value="1"/>
</dbReference>
<dbReference type="EMBL" id="MWWX01000006">
    <property type="protein sequence ID" value="OZG62075.1"/>
    <property type="molecule type" value="Genomic_DNA"/>
</dbReference>
<protein>
    <submittedName>
        <fullName evidence="9">Subtilisin family peptidase</fullName>
    </submittedName>
</protein>
<evidence type="ECO:0000256" key="3">
    <source>
        <dbReference type="ARBA" id="ARBA00022801"/>
    </source>
</evidence>
<feature type="compositionally biased region" description="Acidic residues" evidence="6">
    <location>
        <begin position="857"/>
        <end position="867"/>
    </location>
</feature>
<keyword evidence="7" id="KW-0812">Transmembrane</keyword>
<dbReference type="InterPro" id="IPR050131">
    <property type="entry name" value="Peptidase_S8_subtilisin-like"/>
</dbReference>
<name>A0A261FSX0_9BIFI</name>
<keyword evidence="3" id="KW-0378">Hydrolase</keyword>
<dbReference type="PANTHER" id="PTHR43806:SF11">
    <property type="entry name" value="CEREVISIN-RELATED"/>
    <property type="match status" value="1"/>
</dbReference>
<dbReference type="GO" id="GO:0004252">
    <property type="term" value="F:serine-type endopeptidase activity"/>
    <property type="evidence" value="ECO:0007669"/>
    <property type="project" value="InterPro"/>
</dbReference>
<organism evidence="9 10">
    <name type="scientific">Bifidobacterium lemurum</name>
    <dbReference type="NCBI Taxonomy" id="1603886"/>
    <lineage>
        <taxon>Bacteria</taxon>
        <taxon>Bacillati</taxon>
        <taxon>Actinomycetota</taxon>
        <taxon>Actinomycetes</taxon>
        <taxon>Bifidobacteriales</taxon>
        <taxon>Bifidobacteriaceae</taxon>
        <taxon>Bifidobacterium</taxon>
    </lineage>
</organism>
<evidence type="ECO:0000256" key="7">
    <source>
        <dbReference type="SAM" id="Phobius"/>
    </source>
</evidence>
<dbReference type="Proteomes" id="UP000216352">
    <property type="component" value="Unassembled WGS sequence"/>
</dbReference>
<gene>
    <name evidence="9" type="ORF">BLEM_1193</name>
</gene>
<accession>A0A261FSX0</accession>
<dbReference type="RefSeq" id="WP_072727006.1">
    <property type="nucleotide sequence ID" value="NZ_BDIS01000029.1"/>
</dbReference>
<dbReference type="InterPro" id="IPR000209">
    <property type="entry name" value="Peptidase_S8/S53_dom"/>
</dbReference>
<comment type="caution">
    <text evidence="5">Lacks conserved residue(s) required for the propagation of feature annotation.</text>
</comment>
<dbReference type="AlphaFoldDB" id="A0A261FSX0"/>
<dbReference type="OrthoDB" id="614750at2"/>
<comment type="caution">
    <text evidence="9">The sequence shown here is derived from an EMBL/GenBank/DDBJ whole genome shotgun (WGS) entry which is preliminary data.</text>
</comment>
<dbReference type="PANTHER" id="PTHR43806">
    <property type="entry name" value="PEPTIDASE S8"/>
    <property type="match status" value="1"/>
</dbReference>
<evidence type="ECO:0000259" key="8">
    <source>
        <dbReference type="Pfam" id="PF00082"/>
    </source>
</evidence>
<evidence type="ECO:0000313" key="9">
    <source>
        <dbReference type="EMBL" id="OZG62075.1"/>
    </source>
</evidence>
<comment type="similarity">
    <text evidence="1 5">Belongs to the peptidase S8 family.</text>
</comment>
<sequence length="927" mass="95832">MTGIEALNEADVHAMSIAPGSAPEAGIYALKVFGDTANSTQLIVPALDWVGEQITNGERIDIVSMSLGGAANPPDTADAKAVDVLTEQGVLSVIAAGNEGDIVNITGSPSGANSALTVAASQSGRALMDGIRVNTPDSLSGELLTGAYSMNMTQDFNVTGEVVAISPDNVGGCSAYSAEDKQAVAGNIAWVASWDDVNLPCSTTTVADNATDADAIAVMVVSRSNLPSRSSSGNDVIPMFKATASSHKIIQSALDEGTLNVTLSSDWKLSIPVDRADEFSDVIASFTSRGIHGSVGGIVKPDVAAPGVGIISASSATGNGAASMSGTSMATPLVSGVAALVIQAHEGEEGWTPARVKATIMNTADHDVTTEKDATADESSTVAYGPLRVGTGRIDARNAVASEATVFASNNEAAVTGGFGIVQVLQDGDQRTMQFTVSNTADTSVTYSMEYLPRVETPGVSYTLSASSVTVPANGTATFDVTLTAVRSEMRHTIDPTQDAVDSLTGFASNYVTDASGIVRLVPQTTADLSGDDVFFPLRVAVVAAPRPVSETSTSITVNSATEGTLSVIGRGLNQGEGSEAYTSQIIPMRLIAEDPQGDHYTNEISTQTLASGDIRAAGLVSTAPQLEDPSQGYLIVGVVTDQAWSRLGPAMYPLIYLDLNNDGELDYSVEVAYGQSVDGTPKYSTCSTVTLYRLDGGNAEIVDVQPLPDNMALDSNTMAIPISLSALGYTSESEDATMAMYLGTYAGQALRTETIEGEEYTVNYIDMANAVLFDAFDIGLWFGDGGQTDGGTWQWADDEGTQVPVHFADDSSDASAQNDEASDDTKLLILHTNGLTPISTEDDPILDIQTVTAPDPDPEPTPDPEPDPNPSPSGPDGSKPSADGGSQSKPLSVTGVAVGAIVIVAVLLVAAGIVVLVIRKHTPASR</sequence>
<dbReference type="GO" id="GO:0006508">
    <property type="term" value="P:proteolysis"/>
    <property type="evidence" value="ECO:0007669"/>
    <property type="project" value="UniProtKB-KW"/>
</dbReference>
<keyword evidence="7" id="KW-1133">Transmembrane helix</keyword>
<dbReference type="SUPFAM" id="SSF52743">
    <property type="entry name" value="Subtilisin-like"/>
    <property type="match status" value="1"/>
</dbReference>
<evidence type="ECO:0000256" key="6">
    <source>
        <dbReference type="SAM" id="MobiDB-lite"/>
    </source>
</evidence>
<evidence type="ECO:0000313" key="10">
    <source>
        <dbReference type="Proteomes" id="UP000216352"/>
    </source>
</evidence>
<dbReference type="InterPro" id="IPR023828">
    <property type="entry name" value="Peptidase_S8_Ser-AS"/>
</dbReference>
<keyword evidence="10" id="KW-1185">Reference proteome</keyword>
<keyword evidence="4" id="KW-0720">Serine protease</keyword>
<feature type="compositionally biased region" description="Low complexity" evidence="6">
    <location>
        <begin position="875"/>
        <end position="887"/>
    </location>
</feature>
<keyword evidence="7" id="KW-0472">Membrane</keyword>
<feature type="domain" description="Peptidase S8/S53" evidence="8">
    <location>
        <begin position="14"/>
        <end position="370"/>
    </location>
</feature>
<evidence type="ECO:0000256" key="2">
    <source>
        <dbReference type="ARBA" id="ARBA00022670"/>
    </source>
</evidence>
<reference evidence="9 10" key="1">
    <citation type="journal article" date="2017" name="BMC Genomics">
        <title>Comparative genomic and phylogenomic analyses of the Bifidobacteriaceae family.</title>
        <authorList>
            <person name="Lugli G.A."/>
            <person name="Milani C."/>
            <person name="Turroni F."/>
            <person name="Duranti S."/>
            <person name="Mancabelli L."/>
            <person name="Mangifesta M."/>
            <person name="Ferrario C."/>
            <person name="Modesto M."/>
            <person name="Mattarelli P."/>
            <person name="Jiri K."/>
            <person name="van Sinderen D."/>
            <person name="Ventura M."/>
        </authorList>
    </citation>
    <scope>NUCLEOTIDE SEQUENCE [LARGE SCALE GENOMIC DNA]</scope>
    <source>
        <strain evidence="9 10">DSM 28807</strain>
    </source>
</reference>